<comment type="caution">
    <text evidence="1">The sequence shown here is derived from an EMBL/GenBank/DDBJ whole genome shotgun (WGS) entry which is preliminary data.</text>
</comment>
<accession>A0A8J3SV66</accession>
<dbReference type="EMBL" id="BOOK01000018">
    <property type="protein sequence ID" value="GII00808.1"/>
    <property type="molecule type" value="Genomic_DNA"/>
</dbReference>
<sequence>MFSTNPGRRMLSRMLKRTGVALGLATVLFTGVTTLAGPASAAATVTAQLDSGRILVNGSTVADGIDININAAGTVVTISNTLGSVAAGPGCTQVGTATRCPAGGIDRVDVFANSGNDAIRNNTKLPSTLAGNNGIDTLNGGSNNDFLAGGFGDDTLNGNGGNDTLSGNLDFDRLNGGIGTDRCTGEVETNCELD</sequence>
<dbReference type="AlphaFoldDB" id="A0A8J3SV66"/>
<dbReference type="Pfam" id="PF00353">
    <property type="entry name" value="HemolysinCabind"/>
    <property type="match status" value="2"/>
</dbReference>
<evidence type="ECO:0000313" key="1">
    <source>
        <dbReference type="EMBL" id="GII00808.1"/>
    </source>
</evidence>
<proteinExistence type="predicted"/>
<protein>
    <recommendedName>
        <fullName evidence="3">Calcium-binding protein</fullName>
    </recommendedName>
</protein>
<reference evidence="1" key="1">
    <citation type="submission" date="2021-01" db="EMBL/GenBank/DDBJ databases">
        <title>Whole genome shotgun sequence of Planobispora takensis NBRC 109077.</title>
        <authorList>
            <person name="Komaki H."/>
            <person name="Tamura T."/>
        </authorList>
    </citation>
    <scope>NUCLEOTIDE SEQUENCE</scope>
    <source>
        <strain evidence="1">NBRC 109077</strain>
    </source>
</reference>
<gene>
    <name evidence="1" type="ORF">Pta02_28160</name>
</gene>
<organism evidence="1 2">
    <name type="scientific">Planobispora takensis</name>
    <dbReference type="NCBI Taxonomy" id="1367882"/>
    <lineage>
        <taxon>Bacteria</taxon>
        <taxon>Bacillati</taxon>
        <taxon>Actinomycetota</taxon>
        <taxon>Actinomycetes</taxon>
        <taxon>Streptosporangiales</taxon>
        <taxon>Streptosporangiaceae</taxon>
        <taxon>Planobispora</taxon>
    </lineage>
</organism>
<dbReference type="GO" id="GO:0005509">
    <property type="term" value="F:calcium ion binding"/>
    <property type="evidence" value="ECO:0007669"/>
    <property type="project" value="InterPro"/>
</dbReference>
<dbReference type="InterPro" id="IPR001343">
    <property type="entry name" value="Hemolysn_Ca-bd"/>
</dbReference>
<dbReference type="SUPFAM" id="SSF51120">
    <property type="entry name" value="beta-Roll"/>
    <property type="match status" value="1"/>
</dbReference>
<evidence type="ECO:0000313" key="2">
    <source>
        <dbReference type="Proteomes" id="UP000634476"/>
    </source>
</evidence>
<dbReference type="Proteomes" id="UP000634476">
    <property type="component" value="Unassembled WGS sequence"/>
</dbReference>
<keyword evidence="2" id="KW-1185">Reference proteome</keyword>
<evidence type="ECO:0008006" key="3">
    <source>
        <dbReference type="Google" id="ProtNLM"/>
    </source>
</evidence>
<dbReference type="InterPro" id="IPR011049">
    <property type="entry name" value="Serralysin-like_metalloprot_C"/>
</dbReference>
<dbReference type="PRINTS" id="PR00313">
    <property type="entry name" value="CABNDNGRPT"/>
</dbReference>
<name>A0A8J3SV66_9ACTN</name>
<dbReference type="Gene3D" id="2.150.10.10">
    <property type="entry name" value="Serralysin-like metalloprotease, C-terminal"/>
    <property type="match status" value="1"/>
</dbReference>